<dbReference type="GO" id="GO:0043240">
    <property type="term" value="C:Fanconi anaemia nuclear complex"/>
    <property type="evidence" value="ECO:0007669"/>
    <property type="project" value="InterPro"/>
</dbReference>
<dbReference type="AlphaFoldDB" id="A0AA88AE93"/>
<dbReference type="PANTHER" id="PTHR32094">
    <property type="entry name" value="FANCONI ANEMIA GROUP E PROTEIN"/>
    <property type="match status" value="1"/>
</dbReference>
<organism evidence="1 2">
    <name type="scientific">Ficus carica</name>
    <name type="common">Common fig</name>
    <dbReference type="NCBI Taxonomy" id="3494"/>
    <lineage>
        <taxon>Eukaryota</taxon>
        <taxon>Viridiplantae</taxon>
        <taxon>Streptophyta</taxon>
        <taxon>Embryophyta</taxon>
        <taxon>Tracheophyta</taxon>
        <taxon>Spermatophyta</taxon>
        <taxon>Magnoliopsida</taxon>
        <taxon>eudicotyledons</taxon>
        <taxon>Gunneridae</taxon>
        <taxon>Pentapetalae</taxon>
        <taxon>rosids</taxon>
        <taxon>fabids</taxon>
        <taxon>Rosales</taxon>
        <taxon>Moraceae</taxon>
        <taxon>Ficeae</taxon>
        <taxon>Ficus</taxon>
    </lineage>
</organism>
<dbReference type="Gene3D" id="1.25.40.480">
    <property type="match status" value="1"/>
</dbReference>
<protein>
    <recommendedName>
        <fullName evidence="3">Fanconi Anaemia group E protein C-terminal domain-containing protein</fullName>
    </recommendedName>
</protein>
<evidence type="ECO:0000313" key="1">
    <source>
        <dbReference type="EMBL" id="GMN53133.1"/>
    </source>
</evidence>
<gene>
    <name evidence="1" type="ORF">TIFTF001_022263</name>
</gene>
<name>A0AA88AE93_FICCA</name>
<dbReference type="PANTHER" id="PTHR32094:SF5">
    <property type="entry name" value="FANCONI ANEMIA GROUP E PROTEIN"/>
    <property type="match status" value="1"/>
</dbReference>
<accession>A0AA88AE93</accession>
<dbReference type="EMBL" id="BTGU01000044">
    <property type="protein sequence ID" value="GMN53133.1"/>
    <property type="molecule type" value="Genomic_DNA"/>
</dbReference>
<evidence type="ECO:0008006" key="3">
    <source>
        <dbReference type="Google" id="ProtNLM"/>
    </source>
</evidence>
<dbReference type="Gramene" id="FCD_00008181-RA">
    <property type="protein sequence ID" value="FCD_00008181-RA:cds"/>
    <property type="gene ID" value="FCD_00008181"/>
</dbReference>
<evidence type="ECO:0000313" key="2">
    <source>
        <dbReference type="Proteomes" id="UP001187192"/>
    </source>
</evidence>
<comment type="caution">
    <text evidence="1">The sequence shown here is derived from an EMBL/GenBank/DDBJ whole genome shotgun (WGS) entry which is preliminary data.</text>
</comment>
<dbReference type="GO" id="GO:0010705">
    <property type="term" value="P:meiotic DNA double-strand break processing involved in reciprocal meiotic recombination"/>
    <property type="evidence" value="ECO:0007669"/>
    <property type="project" value="EnsemblPlants"/>
</dbReference>
<proteinExistence type="predicted"/>
<reference evidence="1" key="1">
    <citation type="submission" date="2023-07" db="EMBL/GenBank/DDBJ databases">
        <title>draft genome sequence of fig (Ficus carica).</title>
        <authorList>
            <person name="Takahashi T."/>
            <person name="Nishimura K."/>
        </authorList>
    </citation>
    <scope>NUCLEOTIDE SEQUENCE</scope>
</reference>
<dbReference type="GO" id="GO:0036297">
    <property type="term" value="P:interstrand cross-link repair"/>
    <property type="evidence" value="ECO:0007669"/>
    <property type="project" value="InterPro"/>
</dbReference>
<sequence length="494" mass="54805">MEAWVPLFDIFLNSLAPESEASLWLHQSFGAPSSATAPITTASFLTLLMKPFDAIVVDNSSSSSASSAKRVMFVQTLPSMVQARILSFLAVERQRFCRRELRLLARNILSGGGGLDFWVDRAACNLLDVLSESRISGLSLDSGEKRAEDEFDSVPCWLKDVAGAGNLLPWLPVSPEDLMNLRTLYCDSEKNEDNLCGVGEDEEELMDEVVDEVEIDRPMNDPLEPEIQNKAASLKARIMNFESASKTVDLANEIQELCSKTGGDSLTVLGLIEPWLVDDETASVLISNLSNGSEDELTWPSQVLSSIILPKMLALEEPAPRVLLTATVEYCKLHQRAAEYALLLPLILRKDGINNPICDVITRIVKECLHPAHVSALCQKLLCGDKDERRVICLPCHHYLISDQMVWTESLFNLLQNILNHNVCLTQDSVDHIVYEVQHSAEKFSKSLKFGNFLLCLVIKCSPLLKSHKRVLTEAVERTNTLVTKSILSKLAAV</sequence>
<dbReference type="Proteomes" id="UP001187192">
    <property type="component" value="Unassembled WGS sequence"/>
</dbReference>
<dbReference type="InterPro" id="IPR039685">
    <property type="entry name" value="FANCE"/>
</dbReference>
<keyword evidence="2" id="KW-1185">Reference proteome</keyword>